<feature type="compositionally biased region" description="Basic residues" evidence="1">
    <location>
        <begin position="32"/>
        <end position="41"/>
    </location>
</feature>
<protein>
    <submittedName>
        <fullName evidence="2">Uncharacterized protein</fullName>
    </submittedName>
</protein>
<proteinExistence type="predicted"/>
<dbReference type="GeneID" id="26905740"/>
<name>A0A0N0DV04_LEPPY</name>
<reference evidence="2 3" key="1">
    <citation type="submission" date="2015-07" db="EMBL/GenBank/DDBJ databases">
        <title>High-quality genome of monoxenous trypanosomatid Leptomonas pyrrhocoris.</title>
        <authorList>
            <person name="Flegontov P."/>
            <person name="Butenko A."/>
            <person name="Firsov S."/>
            <person name="Vlcek C."/>
            <person name="Logacheva M.D."/>
            <person name="Field M."/>
            <person name="Filatov D."/>
            <person name="Flegontova O."/>
            <person name="Gerasimov E."/>
            <person name="Jackson A.P."/>
            <person name="Kelly S."/>
            <person name="Opperdoes F."/>
            <person name="O'Reilly A."/>
            <person name="Votypka J."/>
            <person name="Yurchenko V."/>
            <person name="Lukes J."/>
        </authorList>
    </citation>
    <scope>NUCLEOTIDE SEQUENCE [LARGE SCALE GENOMIC DNA]</scope>
    <source>
        <strain evidence="2">H10</strain>
    </source>
</reference>
<keyword evidence="3" id="KW-1185">Reference proteome</keyword>
<dbReference type="VEuPathDB" id="TriTrypDB:LpyrH10_10_2190"/>
<evidence type="ECO:0000313" key="2">
    <source>
        <dbReference type="EMBL" id="KPA79668.1"/>
    </source>
</evidence>
<evidence type="ECO:0000256" key="1">
    <source>
        <dbReference type="SAM" id="MobiDB-lite"/>
    </source>
</evidence>
<feature type="region of interest" description="Disordered" evidence="1">
    <location>
        <begin position="1"/>
        <end position="41"/>
    </location>
</feature>
<sequence>MPHTFPLLHPAAAQRVASRSTGEVAAGSKSSAWKRRERRKGKVISQHTHTYLYIYM</sequence>
<dbReference type="Proteomes" id="UP000037923">
    <property type="component" value="Unassembled WGS sequence"/>
</dbReference>
<dbReference type="AlphaFoldDB" id="A0A0N0DV04"/>
<comment type="caution">
    <text evidence="2">The sequence shown here is derived from an EMBL/GenBank/DDBJ whole genome shotgun (WGS) entry which is preliminary data.</text>
</comment>
<dbReference type="RefSeq" id="XP_015658107.1">
    <property type="nucleotide sequence ID" value="XM_015803465.1"/>
</dbReference>
<gene>
    <name evidence="2" type="ORF">ABB37_05450</name>
</gene>
<evidence type="ECO:0000313" key="3">
    <source>
        <dbReference type="Proteomes" id="UP000037923"/>
    </source>
</evidence>
<organism evidence="2 3">
    <name type="scientific">Leptomonas pyrrhocoris</name>
    <name type="common">Firebug parasite</name>
    <dbReference type="NCBI Taxonomy" id="157538"/>
    <lineage>
        <taxon>Eukaryota</taxon>
        <taxon>Discoba</taxon>
        <taxon>Euglenozoa</taxon>
        <taxon>Kinetoplastea</taxon>
        <taxon>Metakinetoplastina</taxon>
        <taxon>Trypanosomatida</taxon>
        <taxon>Trypanosomatidae</taxon>
        <taxon>Leishmaniinae</taxon>
        <taxon>Leptomonas</taxon>
    </lineage>
</organism>
<dbReference type="EMBL" id="LGTL01000010">
    <property type="protein sequence ID" value="KPA79668.1"/>
    <property type="molecule type" value="Genomic_DNA"/>
</dbReference>
<accession>A0A0N0DV04</accession>